<organism evidence="4 5">
    <name type="scientific">Rhizorhabdus histidinilytica</name>
    <dbReference type="NCBI Taxonomy" id="439228"/>
    <lineage>
        <taxon>Bacteria</taxon>
        <taxon>Pseudomonadati</taxon>
        <taxon>Pseudomonadota</taxon>
        <taxon>Alphaproteobacteria</taxon>
        <taxon>Sphingomonadales</taxon>
        <taxon>Sphingomonadaceae</taxon>
        <taxon>Rhizorhabdus</taxon>
    </lineage>
</organism>
<evidence type="ECO:0000313" key="5">
    <source>
        <dbReference type="Proteomes" id="UP000189818"/>
    </source>
</evidence>
<evidence type="ECO:0000256" key="1">
    <source>
        <dbReference type="ARBA" id="ARBA00006723"/>
    </source>
</evidence>
<dbReference type="RefSeq" id="WP_079650222.1">
    <property type="nucleotide sequence ID" value="NZ_FUYM01000012.1"/>
</dbReference>
<dbReference type="STRING" id="439228.SAMN06295920_1125"/>
<accession>A0A1T5G4V2</accession>
<dbReference type="GO" id="GO:0016853">
    <property type="term" value="F:isomerase activity"/>
    <property type="evidence" value="ECO:0007669"/>
    <property type="project" value="UniProtKB-KW"/>
</dbReference>
<evidence type="ECO:0000259" key="3">
    <source>
        <dbReference type="Pfam" id="PF01361"/>
    </source>
</evidence>
<evidence type="ECO:0000256" key="2">
    <source>
        <dbReference type="ARBA" id="ARBA00023235"/>
    </source>
</evidence>
<dbReference type="InterPro" id="IPR004370">
    <property type="entry name" value="4-OT-like_dom"/>
</dbReference>
<keyword evidence="2" id="KW-0413">Isomerase</keyword>
<name>A0A1T5G4V2_9SPHN</name>
<comment type="similarity">
    <text evidence="1">Belongs to the 4-oxalocrotonate tautomerase family.</text>
</comment>
<dbReference type="PANTHER" id="PTHR35530:SF1">
    <property type="entry name" value="2-HYDROXYMUCONATE TAUTOMERASE"/>
    <property type="match status" value="1"/>
</dbReference>
<dbReference type="Gene3D" id="3.30.429.10">
    <property type="entry name" value="Macrophage Migration Inhibitory Factor"/>
    <property type="match status" value="1"/>
</dbReference>
<reference evidence="5" key="1">
    <citation type="submission" date="2017-02" db="EMBL/GenBank/DDBJ databases">
        <authorList>
            <person name="Varghese N."/>
            <person name="Submissions S."/>
        </authorList>
    </citation>
    <scope>NUCLEOTIDE SEQUENCE [LARGE SCALE GENOMIC DNA]</scope>
    <source>
        <strain evidence="5">UM2</strain>
    </source>
</reference>
<dbReference type="SUPFAM" id="SSF55331">
    <property type="entry name" value="Tautomerase/MIF"/>
    <property type="match status" value="1"/>
</dbReference>
<dbReference type="EMBL" id="FUYM01000012">
    <property type="protein sequence ID" value="SKC03466.1"/>
    <property type="molecule type" value="Genomic_DNA"/>
</dbReference>
<protein>
    <submittedName>
        <fullName evidence="4">4-oxalocrotonate tautomerase</fullName>
    </submittedName>
</protein>
<dbReference type="OrthoDB" id="8635217at2"/>
<dbReference type="Proteomes" id="UP000189818">
    <property type="component" value="Unassembled WGS sequence"/>
</dbReference>
<dbReference type="AlphaFoldDB" id="A0A1T5G4V2"/>
<dbReference type="PANTHER" id="PTHR35530">
    <property type="entry name" value="TAUTOMERASE-RELATED"/>
    <property type="match status" value="1"/>
</dbReference>
<proteinExistence type="inferred from homology"/>
<keyword evidence="5" id="KW-1185">Reference proteome</keyword>
<feature type="domain" description="4-oxalocrotonate tautomerase-like" evidence="3">
    <location>
        <begin position="2"/>
        <end position="58"/>
    </location>
</feature>
<dbReference type="InterPro" id="IPR014347">
    <property type="entry name" value="Tautomerase/MIF_sf"/>
</dbReference>
<sequence>MPIITVNLLTGRDQAKKSALIRELADAAVRALDVPLASVRVVLNEVPPEHWGIGNETKASQNAKAKEGQ</sequence>
<dbReference type="Pfam" id="PF01361">
    <property type="entry name" value="Tautomerase"/>
    <property type="match status" value="1"/>
</dbReference>
<gene>
    <name evidence="4" type="ORF">SAMN06295920_1125</name>
</gene>
<evidence type="ECO:0000313" key="4">
    <source>
        <dbReference type="EMBL" id="SKC03466.1"/>
    </source>
</evidence>